<evidence type="ECO:0000259" key="2">
    <source>
        <dbReference type="Pfam" id="PF02657"/>
    </source>
</evidence>
<sequence>MSTLAERAQEIVDTFAAYDDWMDKYQYLVELGNELPPLADEDKLEKNLIKGCQSQVWLVCEERDGKVYYRGDSDAIIVKGVVALLINVLSGSEPDEIIKSDLSFIDEIGLKEHLSPTRSNGLVAMVHQMRYYAIASKVKGQIVQ</sequence>
<dbReference type="SUPFAM" id="SSF82649">
    <property type="entry name" value="SufE/NifU"/>
    <property type="match status" value="1"/>
</dbReference>
<organism evidence="3 4">
    <name type="scientific">Candidatus Aphodosoma intestinipullorum</name>
    <dbReference type="NCBI Taxonomy" id="2840674"/>
    <lineage>
        <taxon>Bacteria</taxon>
        <taxon>Pseudomonadati</taxon>
        <taxon>Bacteroidota</taxon>
        <taxon>Bacteroidia</taxon>
        <taxon>Bacteroidales</taxon>
        <taxon>Candidatus Aphodosoma</taxon>
    </lineage>
</organism>
<protein>
    <submittedName>
        <fullName evidence="3">SufE family protein</fullName>
    </submittedName>
</protein>
<dbReference type="Proteomes" id="UP000712007">
    <property type="component" value="Unassembled WGS sequence"/>
</dbReference>
<dbReference type="PANTHER" id="PTHR43597">
    <property type="entry name" value="SULFUR ACCEPTOR PROTEIN CSDE"/>
    <property type="match status" value="1"/>
</dbReference>
<comment type="similarity">
    <text evidence="1">Belongs to the SufE family.</text>
</comment>
<gene>
    <name evidence="3" type="ORF">IAC51_03645</name>
</gene>
<proteinExistence type="inferred from homology"/>
<comment type="caution">
    <text evidence="3">The sequence shown here is derived from an EMBL/GenBank/DDBJ whole genome shotgun (WGS) entry which is preliminary data.</text>
</comment>
<evidence type="ECO:0000313" key="3">
    <source>
        <dbReference type="EMBL" id="MBO8439723.1"/>
    </source>
</evidence>
<dbReference type="Gene3D" id="3.90.1010.10">
    <property type="match status" value="1"/>
</dbReference>
<evidence type="ECO:0000256" key="1">
    <source>
        <dbReference type="ARBA" id="ARBA00010282"/>
    </source>
</evidence>
<reference evidence="3" key="1">
    <citation type="submission" date="2020-10" db="EMBL/GenBank/DDBJ databases">
        <authorList>
            <person name="Gilroy R."/>
        </authorList>
    </citation>
    <scope>NUCLEOTIDE SEQUENCE</scope>
    <source>
        <strain evidence="3">3924</strain>
    </source>
</reference>
<feature type="domain" description="Fe-S metabolism associated" evidence="2">
    <location>
        <begin position="13"/>
        <end position="130"/>
    </location>
</feature>
<dbReference type="PANTHER" id="PTHR43597:SF5">
    <property type="entry name" value="SUFE-LIKE PROTEIN 2, CHLOROPLASTIC"/>
    <property type="match status" value="1"/>
</dbReference>
<dbReference type="InterPro" id="IPR003808">
    <property type="entry name" value="Fe-S_metab-assoc_dom"/>
</dbReference>
<reference evidence="3" key="2">
    <citation type="journal article" date="2021" name="PeerJ">
        <title>Extensive microbial diversity within the chicken gut microbiome revealed by metagenomics and culture.</title>
        <authorList>
            <person name="Gilroy R."/>
            <person name="Ravi A."/>
            <person name="Getino M."/>
            <person name="Pursley I."/>
            <person name="Horton D.L."/>
            <person name="Alikhan N.F."/>
            <person name="Baker D."/>
            <person name="Gharbi K."/>
            <person name="Hall N."/>
            <person name="Watson M."/>
            <person name="Adriaenssens E.M."/>
            <person name="Foster-Nyarko E."/>
            <person name="Jarju S."/>
            <person name="Secka A."/>
            <person name="Antonio M."/>
            <person name="Oren A."/>
            <person name="Chaudhuri R.R."/>
            <person name="La Ragione R."/>
            <person name="Hildebrand F."/>
            <person name="Pallen M.J."/>
        </authorList>
    </citation>
    <scope>NUCLEOTIDE SEQUENCE</scope>
    <source>
        <strain evidence="3">3924</strain>
    </source>
</reference>
<dbReference type="EMBL" id="JADIMV010000059">
    <property type="protein sequence ID" value="MBO8439723.1"/>
    <property type="molecule type" value="Genomic_DNA"/>
</dbReference>
<accession>A0A940IDX0</accession>
<dbReference type="AlphaFoldDB" id="A0A940IDX0"/>
<evidence type="ECO:0000313" key="4">
    <source>
        <dbReference type="Proteomes" id="UP000712007"/>
    </source>
</evidence>
<name>A0A940IDX0_9BACT</name>
<dbReference type="Pfam" id="PF02657">
    <property type="entry name" value="SufE"/>
    <property type="match status" value="1"/>
</dbReference>